<protein>
    <submittedName>
        <fullName evidence="2">Uncharacterized protein</fullName>
    </submittedName>
</protein>
<dbReference type="OrthoDB" id="6074716at2"/>
<accession>A0A1A7RCN6</accession>
<name>A0A1A7RCN6_9GAMM</name>
<feature type="chain" id="PRO_5008360805" evidence="1">
    <location>
        <begin position="30"/>
        <end position="686"/>
    </location>
</feature>
<evidence type="ECO:0000313" key="3">
    <source>
        <dbReference type="Proteomes" id="UP000185753"/>
    </source>
</evidence>
<evidence type="ECO:0000313" key="2">
    <source>
        <dbReference type="EMBL" id="OBX28467.1"/>
    </source>
</evidence>
<reference evidence="3" key="1">
    <citation type="submission" date="2016-06" db="EMBL/GenBank/DDBJ databases">
        <authorList>
            <person name="Radolfova-Krizova L."/>
            <person name="Nemec A."/>
        </authorList>
    </citation>
    <scope>NUCLEOTIDE SEQUENCE [LARGE SCALE GENOMIC DNA]</scope>
    <source>
        <strain evidence="3">ANC 4275</strain>
    </source>
</reference>
<organism evidence="2 3">
    <name type="scientific">Acinetobacter gandensis</name>
    <dbReference type="NCBI Taxonomy" id="1443941"/>
    <lineage>
        <taxon>Bacteria</taxon>
        <taxon>Pseudomonadati</taxon>
        <taxon>Pseudomonadota</taxon>
        <taxon>Gammaproteobacteria</taxon>
        <taxon>Moraxellales</taxon>
        <taxon>Moraxellaceae</taxon>
        <taxon>Acinetobacter</taxon>
    </lineage>
</organism>
<dbReference type="Proteomes" id="UP000185753">
    <property type="component" value="Unassembled WGS sequence"/>
</dbReference>
<proteinExistence type="predicted"/>
<dbReference type="AlphaFoldDB" id="A0A1A7RCN6"/>
<keyword evidence="3" id="KW-1185">Reference proteome</keyword>
<dbReference type="RefSeq" id="WP_067764585.1">
    <property type="nucleotide sequence ID" value="NZ_LZDS01000025.1"/>
</dbReference>
<feature type="signal peptide" evidence="1">
    <location>
        <begin position="1"/>
        <end position="29"/>
    </location>
</feature>
<dbReference type="EMBL" id="LZDS01000025">
    <property type="protein sequence ID" value="OBX28467.1"/>
    <property type="molecule type" value="Genomic_DNA"/>
</dbReference>
<dbReference type="STRING" id="1443941.A9J31_05170"/>
<evidence type="ECO:0000256" key="1">
    <source>
        <dbReference type="SAM" id="SignalP"/>
    </source>
</evidence>
<comment type="caution">
    <text evidence="2">The sequence shown here is derived from an EMBL/GenBank/DDBJ whole genome shotgun (WGS) entry which is preliminary data.</text>
</comment>
<keyword evidence="1" id="KW-0732">Signal</keyword>
<gene>
    <name evidence="2" type="ORF">A9J31_05170</name>
</gene>
<sequence length="686" mass="74435">MTQFTQAKLFRQSCLAAAVSIFAAPTVYALQDLSDEALSATTGEGVALTLENFKMVFQGPNDRSTASSYASGMVDPGKNDTGFIRIIPTGENYEQLGQRAYDKIYKAAYVDAYQQGRVTGYNGVYDSTFLSSKSTYETNNATRVTNETIATYSTEYRGRLEQSYLESPTMKAYYDQRYKDYYNGSSWLMDFEEDGTTKESITPGLKEKSQTAALKNTYEMIELLYGNNSTGNLPTTSTFYKNYVSGKITRSNIIDTTKNAQLNAKAAETLNQLATDYAKLEAQKASDAALATVKKNAEITAKQIASTATVSSLRSKADVFIYGLALSNSKDKNGKSSLATRYTDQGFNWGTAENPWLFHAGNQDVEQFAKDNKGNVGYLAIEAPLKKIAADDASNNIKLGLWMDVFSRSLNSSNVVDPITGAPTSGLDKDYRLRTQIVANGLSLNGSQVRIFQTLKSTNTNYNQTLGLASLIRINTNDRAESLSINDGDLDARGMRISTAARSELDDGTAPTPAMDRSVAPIFHETEGLYLYSPNINLVLGNMYQPFIVGSEGRNIILEVTRIPNVPSIYSKIYTYYTDIAGNTTGTSGLTAADFKGSTCNVYSCGTELKANASDATALYQGRDATHSSIAIGTVERLPGNLLNAKSTDTATGVVFKGVNGQSTNLGSVAIDGVLIQHLKIRTTGL</sequence>